<dbReference type="KEGG" id="bcv:Bcav_3899"/>
<dbReference type="PROSITE" id="PS51318">
    <property type="entry name" value="TAT"/>
    <property type="match status" value="1"/>
</dbReference>
<dbReference type="Pfam" id="PF13416">
    <property type="entry name" value="SBP_bac_8"/>
    <property type="match status" value="1"/>
</dbReference>
<dbReference type="AlphaFoldDB" id="C5C4L7"/>
<dbReference type="STRING" id="471853.Bcav_3899"/>
<dbReference type="HOGENOM" id="CLU_031285_5_0_11"/>
<dbReference type="RefSeq" id="WP_015884378.1">
    <property type="nucleotide sequence ID" value="NC_012669.1"/>
</dbReference>
<gene>
    <name evidence="1" type="ordered locus">Bcav_3899</name>
</gene>
<dbReference type="Proteomes" id="UP000007962">
    <property type="component" value="Chromosome"/>
</dbReference>
<accession>C5C4L7</accession>
<dbReference type="InterPro" id="IPR050490">
    <property type="entry name" value="Bact_solute-bd_prot1"/>
</dbReference>
<dbReference type="PANTHER" id="PTHR43649:SF11">
    <property type="entry name" value="ABC TRANSPORTER SUBSTRATE-BINDING PROTEIN YESO-RELATED"/>
    <property type="match status" value="1"/>
</dbReference>
<dbReference type="PANTHER" id="PTHR43649">
    <property type="entry name" value="ARABINOSE-BINDING PROTEIN-RELATED"/>
    <property type="match status" value="1"/>
</dbReference>
<dbReference type="Gene3D" id="3.40.190.10">
    <property type="entry name" value="Periplasmic binding protein-like II"/>
    <property type="match status" value="2"/>
</dbReference>
<evidence type="ECO:0000313" key="2">
    <source>
        <dbReference type="Proteomes" id="UP000007962"/>
    </source>
</evidence>
<sequence>MKDLQRRTFLGAGAGLLATGALTACGSGSGAGGGGGGGGGGEDQGAARVAWYGGQPVHDGMAAALDAFASDNPDVDLETEFAAFDDYWDKLATQTAGGTTPDVFRMSMSYFAEYAERGALLDLADAVGNGDIDTGDLDDDVAVSGDVADGTFGVGQSSIAFAVFVDPAQLDAVGLPAPDADWTWDDYEALTTEFHAAAGDDSYGSNDNGGNIQAFSVYARQLGGELFTQDGSFGVEQDAVEEWFALWERLRQSGAVPPADVTTESAGFENSLLVKGRSPLQFGWVQQVTFYQPLTENPLEVVTVPSMTSGDLSGLYIKALDFWCVSGTTSSPDTAASVVDFLINDDRAIEAIGLTLGVPPSARARELLGAAPDSAEGRAIAYIESITDQVGAPPPAWPSGYSAVSDAFARANEGIAFGDLDAAGAAAQVMEAAAR</sequence>
<proteinExistence type="predicted"/>
<protein>
    <submittedName>
        <fullName evidence="1">Extracellular solute-binding protein family 1</fullName>
    </submittedName>
</protein>
<dbReference type="InterPro" id="IPR006059">
    <property type="entry name" value="SBP"/>
</dbReference>
<dbReference type="PROSITE" id="PS51257">
    <property type="entry name" value="PROKAR_LIPOPROTEIN"/>
    <property type="match status" value="1"/>
</dbReference>
<dbReference type="InterPro" id="IPR006311">
    <property type="entry name" value="TAT_signal"/>
</dbReference>
<dbReference type="SUPFAM" id="SSF53850">
    <property type="entry name" value="Periplasmic binding protein-like II"/>
    <property type="match status" value="1"/>
</dbReference>
<name>C5C4L7_BEUC1</name>
<dbReference type="eggNOG" id="COG1653">
    <property type="taxonomic scope" value="Bacteria"/>
</dbReference>
<reference evidence="1 2" key="1">
    <citation type="journal article" date="2009" name="Stand. Genomic Sci.">
        <title>Complete genome sequence of Beutenbergia cavernae type strain (HKI 0122).</title>
        <authorList>
            <person name="Land M."/>
            <person name="Pukall R."/>
            <person name="Abt B."/>
            <person name="Goker M."/>
            <person name="Rohde M."/>
            <person name="Glavina Del Rio T."/>
            <person name="Tice H."/>
            <person name="Copeland A."/>
            <person name="Cheng J.F."/>
            <person name="Lucas S."/>
            <person name="Chen F."/>
            <person name="Nolan M."/>
            <person name="Bruce D."/>
            <person name="Goodwin L."/>
            <person name="Pitluck S."/>
            <person name="Ivanova N."/>
            <person name="Mavromatis K."/>
            <person name="Ovchinnikova G."/>
            <person name="Pati A."/>
            <person name="Chen A."/>
            <person name="Palaniappan K."/>
            <person name="Hauser L."/>
            <person name="Chang Y.J."/>
            <person name="Jefferies C.C."/>
            <person name="Saunders E."/>
            <person name="Brettin T."/>
            <person name="Detter J.C."/>
            <person name="Han C."/>
            <person name="Chain P."/>
            <person name="Bristow J."/>
            <person name="Eisen J.A."/>
            <person name="Markowitz V."/>
            <person name="Hugenholtz P."/>
            <person name="Kyrpides N.C."/>
            <person name="Klenk H.P."/>
            <person name="Lapidus A."/>
        </authorList>
    </citation>
    <scope>NUCLEOTIDE SEQUENCE [LARGE SCALE GENOMIC DNA]</scope>
    <source>
        <strain evidence="2">ATCC BAA-8 / DSM 12333 / NBRC 16432</strain>
    </source>
</reference>
<organism evidence="1 2">
    <name type="scientific">Beutenbergia cavernae (strain ATCC BAA-8 / DSM 12333 / CCUG 43141 / JCM 11478 / NBRC 16432 / NCIMB 13614 / HKI 0122)</name>
    <dbReference type="NCBI Taxonomy" id="471853"/>
    <lineage>
        <taxon>Bacteria</taxon>
        <taxon>Bacillati</taxon>
        <taxon>Actinomycetota</taxon>
        <taxon>Actinomycetes</taxon>
        <taxon>Micrococcales</taxon>
        <taxon>Beutenbergiaceae</taxon>
        <taxon>Beutenbergia</taxon>
    </lineage>
</organism>
<dbReference type="EMBL" id="CP001618">
    <property type="protein sequence ID" value="ACQ82141.1"/>
    <property type="molecule type" value="Genomic_DNA"/>
</dbReference>
<keyword evidence="2" id="KW-1185">Reference proteome</keyword>
<evidence type="ECO:0000313" key="1">
    <source>
        <dbReference type="EMBL" id="ACQ82141.1"/>
    </source>
</evidence>